<name>A0A8C7WS80_9TELE</name>
<dbReference type="Pfam" id="PF00665">
    <property type="entry name" value="rve"/>
    <property type="match status" value="1"/>
</dbReference>
<dbReference type="GO" id="GO:0004523">
    <property type="term" value="F:RNA-DNA hybrid ribonuclease activity"/>
    <property type="evidence" value="ECO:0007669"/>
    <property type="project" value="UniProtKB-EC"/>
</dbReference>
<dbReference type="Gene3D" id="2.40.70.10">
    <property type="entry name" value="Acid Proteases"/>
    <property type="match status" value="1"/>
</dbReference>
<dbReference type="Proteomes" id="UP000694383">
    <property type="component" value="Unplaced"/>
</dbReference>
<dbReference type="InterPro" id="IPR021109">
    <property type="entry name" value="Peptidase_aspartic_dom_sf"/>
</dbReference>
<keyword evidence="9" id="KW-0378">Hydrolase</keyword>
<dbReference type="GO" id="GO:0008270">
    <property type="term" value="F:zinc ion binding"/>
    <property type="evidence" value="ECO:0007669"/>
    <property type="project" value="UniProtKB-KW"/>
</dbReference>
<feature type="domain" description="Integrase catalytic" evidence="17">
    <location>
        <begin position="397"/>
        <end position="555"/>
    </location>
</feature>
<dbReference type="SUPFAM" id="SSF50630">
    <property type="entry name" value="Acid proteases"/>
    <property type="match status" value="1"/>
</dbReference>
<keyword evidence="5" id="KW-0808">Transferase</keyword>
<dbReference type="InterPro" id="IPR000477">
    <property type="entry name" value="RT_dom"/>
</dbReference>
<keyword evidence="19" id="KW-1185">Reference proteome</keyword>
<dbReference type="GO" id="GO:0003964">
    <property type="term" value="F:RNA-directed DNA polymerase activity"/>
    <property type="evidence" value="ECO:0007669"/>
    <property type="project" value="UniProtKB-KW"/>
</dbReference>
<feature type="region of interest" description="Disordered" evidence="14">
    <location>
        <begin position="1"/>
        <end position="21"/>
    </location>
</feature>
<dbReference type="FunFam" id="3.30.420.10:FF:000032">
    <property type="entry name" value="Retrovirus-related Pol polyprotein from transposon 297-like Protein"/>
    <property type="match status" value="1"/>
</dbReference>
<keyword evidence="12" id="KW-0863">Zinc-finger</keyword>
<dbReference type="InterPro" id="IPR054465">
    <property type="entry name" value="Integrase_p58-like_C"/>
</dbReference>
<keyword evidence="4" id="KW-0645">Protease</keyword>
<evidence type="ECO:0000313" key="19">
    <source>
        <dbReference type="Proteomes" id="UP000694383"/>
    </source>
</evidence>
<dbReference type="GeneTree" id="ENSGT01050000244855"/>
<reference evidence="18" key="2">
    <citation type="submission" date="2025-09" db="UniProtKB">
        <authorList>
            <consortium name="Ensembl"/>
        </authorList>
    </citation>
    <scope>IDENTIFICATION</scope>
</reference>
<evidence type="ECO:0000256" key="5">
    <source>
        <dbReference type="ARBA" id="ARBA00022679"/>
    </source>
</evidence>
<evidence type="ECO:0000256" key="6">
    <source>
        <dbReference type="ARBA" id="ARBA00022695"/>
    </source>
</evidence>
<accession>A0A8C7WS80</accession>
<feature type="coiled-coil region" evidence="13">
    <location>
        <begin position="583"/>
        <end position="610"/>
    </location>
</feature>
<evidence type="ECO:0000256" key="2">
    <source>
        <dbReference type="ARBA" id="ARBA00012180"/>
    </source>
</evidence>
<evidence type="ECO:0000256" key="12">
    <source>
        <dbReference type="PROSITE-ProRule" id="PRU00047"/>
    </source>
</evidence>
<dbReference type="InterPro" id="IPR001584">
    <property type="entry name" value="Integrase_cat-core"/>
</dbReference>
<dbReference type="InterPro" id="IPR043502">
    <property type="entry name" value="DNA/RNA_pol_sf"/>
</dbReference>
<proteinExistence type="inferred from homology"/>
<keyword evidence="7" id="KW-0540">Nuclease</keyword>
<dbReference type="FunFam" id="1.10.340.70:FF:000001">
    <property type="entry name" value="Retrovirus-related Pol polyprotein from transposon gypsy-like Protein"/>
    <property type="match status" value="1"/>
</dbReference>
<evidence type="ECO:0000256" key="13">
    <source>
        <dbReference type="SAM" id="Coils"/>
    </source>
</evidence>
<dbReference type="Pfam" id="PF17921">
    <property type="entry name" value="Integrase_H2C2"/>
    <property type="match status" value="1"/>
</dbReference>
<evidence type="ECO:0000256" key="7">
    <source>
        <dbReference type="ARBA" id="ARBA00022722"/>
    </source>
</evidence>
<dbReference type="GO" id="GO:0006508">
    <property type="term" value="P:proteolysis"/>
    <property type="evidence" value="ECO:0007669"/>
    <property type="project" value="UniProtKB-KW"/>
</dbReference>
<dbReference type="CDD" id="cd09274">
    <property type="entry name" value="RNase_HI_RT_Ty3"/>
    <property type="match status" value="1"/>
</dbReference>
<evidence type="ECO:0000256" key="3">
    <source>
        <dbReference type="ARBA" id="ARBA00012493"/>
    </source>
</evidence>
<evidence type="ECO:0000256" key="9">
    <source>
        <dbReference type="ARBA" id="ARBA00022801"/>
    </source>
</evidence>
<dbReference type="FunFam" id="3.10.20.370:FF:000001">
    <property type="entry name" value="Retrovirus-related Pol polyprotein from transposon 17.6-like protein"/>
    <property type="match status" value="1"/>
</dbReference>
<dbReference type="InterPro" id="IPR043128">
    <property type="entry name" value="Rev_trsase/Diguanyl_cyclase"/>
</dbReference>
<dbReference type="EC" id="2.7.7.49" evidence="3"/>
<keyword evidence="8" id="KW-0255">Endonuclease</keyword>
<organism evidence="18 19">
    <name type="scientific">Oryzias sinensis</name>
    <name type="common">Chinese medaka</name>
    <dbReference type="NCBI Taxonomy" id="183150"/>
    <lineage>
        <taxon>Eukaryota</taxon>
        <taxon>Metazoa</taxon>
        <taxon>Chordata</taxon>
        <taxon>Craniata</taxon>
        <taxon>Vertebrata</taxon>
        <taxon>Euteleostomi</taxon>
        <taxon>Actinopterygii</taxon>
        <taxon>Neopterygii</taxon>
        <taxon>Teleostei</taxon>
        <taxon>Neoteleostei</taxon>
        <taxon>Acanthomorphata</taxon>
        <taxon>Ovalentaria</taxon>
        <taxon>Atherinomorphae</taxon>
        <taxon>Beloniformes</taxon>
        <taxon>Adrianichthyidae</taxon>
        <taxon>Oryziinae</taxon>
        <taxon>Oryzias</taxon>
    </lineage>
</organism>
<feature type="domain" description="Reverse transcriptase" evidence="16">
    <location>
        <begin position="783"/>
        <end position="961"/>
    </location>
</feature>
<dbReference type="Pfam" id="PF22938">
    <property type="entry name" value="Integrase_p58_C"/>
    <property type="match status" value="1"/>
</dbReference>
<evidence type="ECO:0000256" key="8">
    <source>
        <dbReference type="ARBA" id="ARBA00022759"/>
    </source>
</evidence>
<dbReference type="Gene3D" id="1.10.340.70">
    <property type="match status" value="1"/>
</dbReference>
<comment type="similarity">
    <text evidence="1">Belongs to the beta type-B retroviral polymerase family. HERV class-II K(HML-2) pol subfamily.</text>
</comment>
<reference evidence="18" key="1">
    <citation type="submission" date="2025-08" db="UniProtKB">
        <authorList>
            <consortium name="Ensembl"/>
        </authorList>
    </citation>
    <scope>IDENTIFICATION</scope>
</reference>
<dbReference type="CDD" id="cd00303">
    <property type="entry name" value="retropepsin_like"/>
    <property type="match status" value="1"/>
</dbReference>
<dbReference type="PROSITE" id="PS50994">
    <property type="entry name" value="INTEGRASE"/>
    <property type="match status" value="1"/>
</dbReference>
<dbReference type="PROSITE" id="PS50158">
    <property type="entry name" value="ZF_CCHC"/>
    <property type="match status" value="1"/>
</dbReference>
<dbReference type="SUPFAM" id="SSF56672">
    <property type="entry name" value="DNA/RNA polymerases"/>
    <property type="match status" value="1"/>
</dbReference>
<evidence type="ECO:0000256" key="10">
    <source>
        <dbReference type="ARBA" id="ARBA00022918"/>
    </source>
</evidence>
<dbReference type="GO" id="GO:0015074">
    <property type="term" value="P:DNA integration"/>
    <property type="evidence" value="ECO:0007669"/>
    <property type="project" value="InterPro"/>
</dbReference>
<keyword evidence="13" id="KW-0175">Coiled coil</keyword>
<dbReference type="GO" id="GO:0008233">
    <property type="term" value="F:peptidase activity"/>
    <property type="evidence" value="ECO:0007669"/>
    <property type="project" value="UniProtKB-KW"/>
</dbReference>
<evidence type="ECO:0000259" key="17">
    <source>
        <dbReference type="PROSITE" id="PS50994"/>
    </source>
</evidence>
<dbReference type="SUPFAM" id="SSF53098">
    <property type="entry name" value="Ribonuclease H-like"/>
    <property type="match status" value="1"/>
</dbReference>
<dbReference type="InterPro" id="IPR041588">
    <property type="entry name" value="Integrase_H2C2"/>
</dbReference>
<dbReference type="Gene3D" id="3.30.70.270">
    <property type="match status" value="2"/>
</dbReference>
<dbReference type="InterPro" id="IPR036397">
    <property type="entry name" value="RNaseH_sf"/>
</dbReference>
<evidence type="ECO:0000259" key="15">
    <source>
        <dbReference type="PROSITE" id="PS50158"/>
    </source>
</evidence>
<dbReference type="Gene3D" id="3.10.20.370">
    <property type="match status" value="1"/>
</dbReference>
<keyword evidence="6" id="KW-0548">Nucleotidyltransferase</keyword>
<evidence type="ECO:0000256" key="11">
    <source>
        <dbReference type="ARBA" id="ARBA00039658"/>
    </source>
</evidence>
<evidence type="ECO:0000256" key="4">
    <source>
        <dbReference type="ARBA" id="ARBA00022670"/>
    </source>
</evidence>
<dbReference type="AlphaFoldDB" id="A0A8C7WS80"/>
<dbReference type="Gene3D" id="3.30.420.10">
    <property type="entry name" value="Ribonuclease H-like superfamily/Ribonuclease H"/>
    <property type="match status" value="1"/>
</dbReference>
<evidence type="ECO:0000256" key="1">
    <source>
        <dbReference type="ARBA" id="ARBA00010879"/>
    </source>
</evidence>
<keyword evidence="12" id="KW-0479">Metal-binding</keyword>
<dbReference type="PANTHER" id="PTHR37984">
    <property type="entry name" value="PROTEIN CBG26694"/>
    <property type="match status" value="1"/>
</dbReference>
<dbReference type="InterPro" id="IPR001878">
    <property type="entry name" value="Znf_CCHC"/>
</dbReference>
<sequence length="1192" mass="135369">MATRPINVAQPTTDVRPPVFPTPQLGTEREAAVRHRPGISSSVTAPLGTGKPLICYYCQQAGHKASVCPLKKAKVTGACYVPRNEVEPSANDNVRKRTYKTVTVNGVSVLALIDSGSFTSLISKRLVPIGSLDYGHLTNVVCVHGDNHAYPQTEITVDIDEQPYLLTVGVVDNLPVDLLLGRDIPVLVQLLQGESSGDANQGHHQNSVSCPVITRAQAKTGVLPLPDLDESLCEGGGKGPKKSRRQRRFEKQLGITEHNVQGLNADKMWEIPENLAELQKQDDTLKDLFKKVKNIDDVTSMGMDCFIIENGMLYILNDNHKRLVIPVNCRPIIMHLAHTVPWAGHLGRHKTYMRVSSRFYWPGMYTDIQSYCMTCPICQKTAAPRRLDRACLQPLPVISTPFQRIAMDIVGPLEKSSQGHQYILVVCDYATRYPEAFPLRTITSSAIIHALTELFSRVGIPDEILTDQGTNFCSRLMQQFHRQLGIKSLRTTPYHPETDGLVERFNQTLKRMLRKFVSETGKDWHRWLPFLLFAYREVPQASTGFSPFELLYGRNVQGPLDLLSKAWEGSTSNQKETGVVQFILEMRERLARYQAEAEMNLKEAQRAQKTWYDQQARHRAFRPGQKVLLLLPSSTSKLLSKWQGPYTISQKMGPVTYEIHHPDKRKQYQTYHVNLLKEWKEPHHSPPEPVGLVVKECETEEDTSWHNFTKMTTPELSHLTKTQETQIQQVLQAVPSLFRGKPGRTNLTKHAIRLKDNRPIRQRPYRVPQQFVGRLGEEITNMQELGVIEPSDSEWCSPMILLPKKDGSLRPCIDFRKLNAVSEFDAYPMPRVDELLERIGAAGYITTLDLCKGYWQVPLEPASRPYTAFRTPAGLFQFMVMPFGLHGAPATFQRLMDKVLQGCENFSAAYLDDVVIFSNTWENHLQHLRRVLDAIQQAGLTLNSEKCEWARKEAKYLGYLLGQGEVRPQVDKVKAILDCQRPRTKKEVRSFLGLAGWYRRFVPQFATIAAPLTALTTKAQKNPVPWDDECEKAFRALKQQLCSSPVLRSPNFENKFLVQVDASAVGVGAVLAQGEEGAEQPILYLSRKLLPRETRYSAVEKEGLAIKWALESLRYYLLGRDFDLETDHRALTWIHSMKDHNNRLTRWYLALQPFKFTIRHRPGRTNVVADYLSRLPHSVNLEEEEGDVTEHL</sequence>
<protein>
    <recommendedName>
        <fullName evidence="11">Gypsy retrotransposon integrase-like protein 1</fullName>
        <ecNumber evidence="3">2.7.7.49</ecNumber>
        <ecNumber evidence="2">3.1.26.4</ecNumber>
    </recommendedName>
</protein>
<dbReference type="Ensembl" id="ENSOSIT00000002564.1">
    <property type="protein sequence ID" value="ENSOSIP00000002396.1"/>
    <property type="gene ID" value="ENSOSIG00000001366.1"/>
</dbReference>
<dbReference type="GO" id="GO:0003676">
    <property type="term" value="F:nucleic acid binding"/>
    <property type="evidence" value="ECO:0007669"/>
    <property type="project" value="InterPro"/>
</dbReference>
<dbReference type="EC" id="3.1.26.4" evidence="2"/>
<keyword evidence="12" id="KW-0862">Zinc</keyword>
<feature type="domain" description="CCHC-type" evidence="15">
    <location>
        <begin position="55"/>
        <end position="69"/>
    </location>
</feature>
<keyword evidence="10" id="KW-0695">RNA-directed DNA polymerase</keyword>
<evidence type="ECO:0000313" key="18">
    <source>
        <dbReference type="Ensembl" id="ENSOSIP00000002396.1"/>
    </source>
</evidence>
<dbReference type="CDD" id="cd01647">
    <property type="entry name" value="RT_LTR"/>
    <property type="match status" value="1"/>
</dbReference>
<dbReference type="PROSITE" id="PS50878">
    <property type="entry name" value="RT_POL"/>
    <property type="match status" value="1"/>
</dbReference>
<evidence type="ECO:0000259" key="16">
    <source>
        <dbReference type="PROSITE" id="PS50878"/>
    </source>
</evidence>
<dbReference type="PANTHER" id="PTHR37984:SF5">
    <property type="entry name" value="PROTEIN NYNRIN-LIKE"/>
    <property type="match status" value="1"/>
</dbReference>
<evidence type="ECO:0000256" key="14">
    <source>
        <dbReference type="SAM" id="MobiDB-lite"/>
    </source>
</evidence>
<dbReference type="Pfam" id="PF17917">
    <property type="entry name" value="RT_RNaseH"/>
    <property type="match status" value="1"/>
</dbReference>
<dbReference type="InterPro" id="IPR041373">
    <property type="entry name" value="RT_RNaseH"/>
</dbReference>
<dbReference type="FunFam" id="3.10.10.10:FF:000007">
    <property type="entry name" value="Retrovirus-related Pol polyprotein from transposon 17.6-like Protein"/>
    <property type="match status" value="1"/>
</dbReference>
<dbReference type="InterPro" id="IPR012337">
    <property type="entry name" value="RNaseH-like_sf"/>
</dbReference>
<dbReference type="InterPro" id="IPR050951">
    <property type="entry name" value="Retrovirus_Pol_polyprotein"/>
</dbReference>
<dbReference type="FunFam" id="3.30.70.270:FF:000020">
    <property type="entry name" value="Transposon Tf2-6 polyprotein-like Protein"/>
    <property type="match status" value="1"/>
</dbReference>
<dbReference type="Gene3D" id="3.10.10.10">
    <property type="entry name" value="HIV Type 1 Reverse Transcriptase, subunit A, domain 1"/>
    <property type="match status" value="1"/>
</dbReference>
<dbReference type="Pfam" id="PF00078">
    <property type="entry name" value="RVT_1"/>
    <property type="match status" value="1"/>
</dbReference>